<evidence type="ECO:0000313" key="6">
    <source>
        <dbReference type="EMBL" id="SNT35983.1"/>
    </source>
</evidence>
<reference evidence="6 7" key="1">
    <citation type="submission" date="2017-06" db="EMBL/GenBank/DDBJ databases">
        <authorList>
            <person name="Kim H.J."/>
            <person name="Triplett B.A."/>
        </authorList>
    </citation>
    <scope>NUCLEOTIDE SEQUENCE [LARGE SCALE GENOMIC DNA]</scope>
    <source>
        <strain evidence="6 7">DSM 19307</strain>
    </source>
</reference>
<feature type="transmembrane region" description="Helical" evidence="5">
    <location>
        <begin position="138"/>
        <end position="164"/>
    </location>
</feature>
<evidence type="ECO:0000256" key="2">
    <source>
        <dbReference type="ARBA" id="ARBA00022692"/>
    </source>
</evidence>
<evidence type="ECO:0000313" key="7">
    <source>
        <dbReference type="Proteomes" id="UP000198393"/>
    </source>
</evidence>
<feature type="transmembrane region" description="Helical" evidence="5">
    <location>
        <begin position="6"/>
        <end position="39"/>
    </location>
</feature>
<evidence type="ECO:0000256" key="1">
    <source>
        <dbReference type="ARBA" id="ARBA00004141"/>
    </source>
</evidence>
<feature type="transmembrane region" description="Helical" evidence="5">
    <location>
        <begin position="203"/>
        <end position="223"/>
    </location>
</feature>
<dbReference type="InterPro" id="IPR002781">
    <property type="entry name" value="TM_pro_TauE-like"/>
</dbReference>
<name>A0A239M1M3_EKHLU</name>
<dbReference type="Proteomes" id="UP000198393">
    <property type="component" value="Unassembled WGS sequence"/>
</dbReference>
<keyword evidence="3 5" id="KW-1133">Transmembrane helix</keyword>
<evidence type="ECO:0000256" key="4">
    <source>
        <dbReference type="ARBA" id="ARBA00023136"/>
    </source>
</evidence>
<comment type="subcellular location">
    <subcellularLocation>
        <location evidence="5">Cell membrane</location>
        <topology evidence="5">Multi-pass membrane protein</topology>
    </subcellularLocation>
    <subcellularLocation>
        <location evidence="1">Membrane</location>
        <topology evidence="1">Multi-pass membrane protein</topology>
    </subcellularLocation>
</comment>
<evidence type="ECO:0000256" key="5">
    <source>
        <dbReference type="RuleBase" id="RU363041"/>
    </source>
</evidence>
<keyword evidence="4 5" id="KW-0472">Membrane</keyword>
<dbReference type="PANTHER" id="PTHR43701">
    <property type="entry name" value="MEMBRANE TRANSPORTER PROTEIN MJ0441-RELATED"/>
    <property type="match status" value="1"/>
</dbReference>
<dbReference type="OrthoDB" id="554695at2"/>
<protein>
    <recommendedName>
        <fullName evidence="5">Probable membrane transporter protein</fullName>
    </recommendedName>
</protein>
<gene>
    <name evidence="6" type="ORF">SAMN05421640_3533</name>
</gene>
<sequence>MSILEGAFLIATGIFAGFINTIAGGGSLITLPLLIFLGLPSAEANASNRVAIFVQNIFSVAGFQSKGVHIFPFAAWVAIPATLGAIVGSKIAVDINEDVFNKILAVIMLMVMGITVFKPSVKKEAAEMLSRKKVWTSVVIFFFLGVYGGFIQAGVGFLIIASLTAIHGFKMAKTNAIKVFVALTYTVAALIVFYISDKIRWEYGLVLAVGNATGGWIASRWSVEKSDKLIRMILLVLVVALSIKLWFF</sequence>
<dbReference type="Pfam" id="PF01925">
    <property type="entry name" value="TauE"/>
    <property type="match status" value="1"/>
</dbReference>
<dbReference type="EMBL" id="FZPD01000006">
    <property type="protein sequence ID" value="SNT35983.1"/>
    <property type="molecule type" value="Genomic_DNA"/>
</dbReference>
<feature type="transmembrane region" description="Helical" evidence="5">
    <location>
        <begin position="176"/>
        <end position="196"/>
    </location>
</feature>
<feature type="transmembrane region" description="Helical" evidence="5">
    <location>
        <begin position="99"/>
        <end position="117"/>
    </location>
</feature>
<keyword evidence="7" id="KW-1185">Reference proteome</keyword>
<dbReference type="InterPro" id="IPR051598">
    <property type="entry name" value="TSUP/Inactive_protease-like"/>
</dbReference>
<accession>A0A239M1M3</accession>
<proteinExistence type="inferred from homology"/>
<keyword evidence="5" id="KW-1003">Cell membrane</keyword>
<feature type="transmembrane region" description="Helical" evidence="5">
    <location>
        <begin position="73"/>
        <end position="93"/>
    </location>
</feature>
<evidence type="ECO:0000256" key="3">
    <source>
        <dbReference type="ARBA" id="ARBA00022989"/>
    </source>
</evidence>
<organism evidence="6 7">
    <name type="scientific">Ekhidna lutea</name>
    <dbReference type="NCBI Taxonomy" id="447679"/>
    <lineage>
        <taxon>Bacteria</taxon>
        <taxon>Pseudomonadati</taxon>
        <taxon>Bacteroidota</taxon>
        <taxon>Cytophagia</taxon>
        <taxon>Cytophagales</taxon>
        <taxon>Reichenbachiellaceae</taxon>
        <taxon>Ekhidna</taxon>
    </lineage>
</organism>
<comment type="similarity">
    <text evidence="5">Belongs to the 4-toluene sulfonate uptake permease (TSUP) (TC 2.A.102) family.</text>
</comment>
<dbReference type="GO" id="GO:0005886">
    <property type="term" value="C:plasma membrane"/>
    <property type="evidence" value="ECO:0007669"/>
    <property type="project" value="UniProtKB-SubCell"/>
</dbReference>
<feature type="transmembrane region" description="Helical" evidence="5">
    <location>
        <begin position="229"/>
        <end position="247"/>
    </location>
</feature>
<keyword evidence="2 5" id="KW-0812">Transmembrane</keyword>
<dbReference type="AlphaFoldDB" id="A0A239M1M3"/>
<dbReference type="RefSeq" id="WP_089358202.1">
    <property type="nucleotide sequence ID" value="NZ_FZPD01000006.1"/>
</dbReference>
<dbReference type="PANTHER" id="PTHR43701:SF2">
    <property type="entry name" value="MEMBRANE TRANSPORTER PROTEIN YJNA-RELATED"/>
    <property type="match status" value="1"/>
</dbReference>